<organism evidence="3 4">
    <name type="scientific">Exserohilum turcicum (strain 28A)</name>
    <name type="common">Northern leaf blight fungus</name>
    <name type="synonym">Setosphaeria turcica</name>
    <dbReference type="NCBI Taxonomy" id="671987"/>
    <lineage>
        <taxon>Eukaryota</taxon>
        <taxon>Fungi</taxon>
        <taxon>Dikarya</taxon>
        <taxon>Ascomycota</taxon>
        <taxon>Pezizomycotina</taxon>
        <taxon>Dothideomycetes</taxon>
        <taxon>Pleosporomycetidae</taxon>
        <taxon>Pleosporales</taxon>
        <taxon>Pleosporineae</taxon>
        <taxon>Pleosporaceae</taxon>
        <taxon>Exserohilum</taxon>
    </lineage>
</organism>
<dbReference type="GeneID" id="19402549"/>
<dbReference type="AlphaFoldDB" id="R0JY47"/>
<protein>
    <submittedName>
        <fullName evidence="3">Uncharacterized protein</fullName>
    </submittedName>
</protein>
<accession>R0JY47</accession>
<dbReference type="RefSeq" id="XP_008029329.1">
    <property type="nucleotide sequence ID" value="XM_008031138.1"/>
</dbReference>
<feature type="region of interest" description="Disordered" evidence="2">
    <location>
        <begin position="1"/>
        <end position="33"/>
    </location>
</feature>
<dbReference type="OrthoDB" id="3800535at2759"/>
<evidence type="ECO:0000313" key="4">
    <source>
        <dbReference type="Proteomes" id="UP000016935"/>
    </source>
</evidence>
<feature type="coiled-coil region" evidence="1">
    <location>
        <begin position="105"/>
        <end position="132"/>
    </location>
</feature>
<evidence type="ECO:0000313" key="3">
    <source>
        <dbReference type="EMBL" id="EOA82419.1"/>
    </source>
</evidence>
<keyword evidence="4" id="KW-1185">Reference proteome</keyword>
<dbReference type="Proteomes" id="UP000016935">
    <property type="component" value="Unassembled WGS sequence"/>
</dbReference>
<dbReference type="HOGENOM" id="CLU_1355402_0_0_1"/>
<evidence type="ECO:0000256" key="1">
    <source>
        <dbReference type="SAM" id="Coils"/>
    </source>
</evidence>
<dbReference type="EMBL" id="KB908844">
    <property type="protein sequence ID" value="EOA82419.1"/>
    <property type="molecule type" value="Genomic_DNA"/>
</dbReference>
<keyword evidence="1" id="KW-0175">Coiled coil</keyword>
<sequence>MEGCSKHASMDQTIQENKTESLPLGEKIPLETPGPSYPATTTYYGACKYISNIQPMHNNNGAAIEHVHQYRLGKLSPIRRAPPCPSEQEGKPAEAIPGYVTEAVHSFALDQVKELQLELSAAKAEIEVIQKSYRDLAAWTYNERVRLMGALAALRGVQQANTEKGEVAFHEVEKDTENEQCLSLNAQIDELIEEEKCRLSRS</sequence>
<evidence type="ECO:0000256" key="2">
    <source>
        <dbReference type="SAM" id="MobiDB-lite"/>
    </source>
</evidence>
<reference evidence="3 4" key="2">
    <citation type="journal article" date="2013" name="PLoS Genet.">
        <title>Comparative genome structure, secondary metabolite, and effector coding capacity across Cochliobolus pathogens.</title>
        <authorList>
            <person name="Condon B.J."/>
            <person name="Leng Y."/>
            <person name="Wu D."/>
            <person name="Bushley K.E."/>
            <person name="Ohm R.A."/>
            <person name="Otillar R."/>
            <person name="Martin J."/>
            <person name="Schackwitz W."/>
            <person name="Grimwood J."/>
            <person name="MohdZainudin N."/>
            <person name="Xue C."/>
            <person name="Wang R."/>
            <person name="Manning V.A."/>
            <person name="Dhillon B."/>
            <person name="Tu Z.J."/>
            <person name="Steffenson B.J."/>
            <person name="Salamov A."/>
            <person name="Sun H."/>
            <person name="Lowry S."/>
            <person name="LaButti K."/>
            <person name="Han J."/>
            <person name="Copeland A."/>
            <person name="Lindquist E."/>
            <person name="Barry K."/>
            <person name="Schmutz J."/>
            <person name="Baker S.E."/>
            <person name="Ciuffetti L.M."/>
            <person name="Grigoriev I.V."/>
            <person name="Zhong S."/>
            <person name="Turgeon B.G."/>
        </authorList>
    </citation>
    <scope>NUCLEOTIDE SEQUENCE [LARGE SCALE GENOMIC DNA]</scope>
    <source>
        <strain evidence="4">28A</strain>
    </source>
</reference>
<reference evidence="3 4" key="1">
    <citation type="journal article" date="2012" name="PLoS Pathog.">
        <title>Diverse lifestyles and strategies of plant pathogenesis encoded in the genomes of eighteen Dothideomycetes fungi.</title>
        <authorList>
            <person name="Ohm R.A."/>
            <person name="Feau N."/>
            <person name="Henrissat B."/>
            <person name="Schoch C.L."/>
            <person name="Horwitz B.A."/>
            <person name="Barry K.W."/>
            <person name="Condon B.J."/>
            <person name="Copeland A.C."/>
            <person name="Dhillon B."/>
            <person name="Glaser F."/>
            <person name="Hesse C.N."/>
            <person name="Kosti I."/>
            <person name="LaButti K."/>
            <person name="Lindquist E.A."/>
            <person name="Lucas S."/>
            <person name="Salamov A.A."/>
            <person name="Bradshaw R.E."/>
            <person name="Ciuffetti L."/>
            <person name="Hamelin R.C."/>
            <person name="Kema G.H.J."/>
            <person name="Lawrence C."/>
            <person name="Scott J.A."/>
            <person name="Spatafora J.W."/>
            <person name="Turgeon B.G."/>
            <person name="de Wit P.J.G.M."/>
            <person name="Zhong S."/>
            <person name="Goodwin S.B."/>
            <person name="Grigoriev I.V."/>
        </authorList>
    </citation>
    <scope>NUCLEOTIDE SEQUENCE [LARGE SCALE GENOMIC DNA]</scope>
    <source>
        <strain evidence="4">28A</strain>
    </source>
</reference>
<gene>
    <name evidence="3" type="ORF">SETTUDRAFT_22410</name>
</gene>
<name>R0JY47_EXST2</name>
<proteinExistence type="predicted"/>